<keyword evidence="3" id="KW-1185">Reference proteome</keyword>
<evidence type="ECO:0000256" key="1">
    <source>
        <dbReference type="SAM" id="MobiDB-lite"/>
    </source>
</evidence>
<dbReference type="EMBL" id="JARJLG010000118">
    <property type="protein sequence ID" value="KAJ7742369.1"/>
    <property type="molecule type" value="Genomic_DNA"/>
</dbReference>
<proteinExistence type="predicted"/>
<feature type="region of interest" description="Disordered" evidence="1">
    <location>
        <begin position="121"/>
        <end position="175"/>
    </location>
</feature>
<feature type="region of interest" description="Disordered" evidence="1">
    <location>
        <begin position="968"/>
        <end position="1026"/>
    </location>
</feature>
<feature type="compositionally biased region" description="Pro residues" evidence="1">
    <location>
        <begin position="1158"/>
        <end position="1171"/>
    </location>
</feature>
<reference evidence="2" key="1">
    <citation type="submission" date="2023-03" db="EMBL/GenBank/DDBJ databases">
        <title>Massive genome expansion in bonnet fungi (Mycena s.s.) driven by repeated elements and novel gene families across ecological guilds.</title>
        <authorList>
            <consortium name="Lawrence Berkeley National Laboratory"/>
            <person name="Harder C.B."/>
            <person name="Miyauchi S."/>
            <person name="Viragh M."/>
            <person name="Kuo A."/>
            <person name="Thoen E."/>
            <person name="Andreopoulos B."/>
            <person name="Lu D."/>
            <person name="Skrede I."/>
            <person name="Drula E."/>
            <person name="Henrissat B."/>
            <person name="Morin E."/>
            <person name="Kohler A."/>
            <person name="Barry K."/>
            <person name="LaButti K."/>
            <person name="Morin E."/>
            <person name="Salamov A."/>
            <person name="Lipzen A."/>
            <person name="Mereny Z."/>
            <person name="Hegedus B."/>
            <person name="Baldrian P."/>
            <person name="Stursova M."/>
            <person name="Weitz H."/>
            <person name="Taylor A."/>
            <person name="Grigoriev I.V."/>
            <person name="Nagy L.G."/>
            <person name="Martin F."/>
            <person name="Kauserud H."/>
        </authorList>
    </citation>
    <scope>NUCLEOTIDE SEQUENCE</scope>
    <source>
        <strain evidence="2">CBHHK188m</strain>
    </source>
</reference>
<organism evidence="2 3">
    <name type="scientific">Mycena maculata</name>
    <dbReference type="NCBI Taxonomy" id="230809"/>
    <lineage>
        <taxon>Eukaryota</taxon>
        <taxon>Fungi</taxon>
        <taxon>Dikarya</taxon>
        <taxon>Basidiomycota</taxon>
        <taxon>Agaricomycotina</taxon>
        <taxon>Agaricomycetes</taxon>
        <taxon>Agaricomycetidae</taxon>
        <taxon>Agaricales</taxon>
        <taxon>Marasmiineae</taxon>
        <taxon>Mycenaceae</taxon>
        <taxon>Mycena</taxon>
    </lineage>
</organism>
<gene>
    <name evidence="2" type="ORF">DFH07DRAFT_1063777</name>
</gene>
<feature type="compositionally biased region" description="Low complexity" evidence="1">
    <location>
        <begin position="1007"/>
        <end position="1018"/>
    </location>
</feature>
<sequence length="1210" mass="132948">MPSKHTADDQKLIDSLPIAVVTAFRSSIYNPVYITLNAHIFLDNDWIDPRQLRAFLERDTKHQSPDSRSQTPDTAPTRVKLEDDASTARLSPPEHVAAPIVDAPVKTRTLIEGNREVFQILSDSEGSDSEEGSGSARIGTESVTGARGSSPLPPSSDFLTETELGGESSDESEIVADLQKSDTAWLDQGLSSRVRLGPFRVTSNVTVQRVEYLTELASVYPTLETPTALVVDLRDPKFHIENKDGDLYTVDALIKNKDNDSWTGNTGTGDSKVFVTFTEGEEPILCRRSRLACKGAFACELVDEKLLDVVRRDLDPASRDAIFAAQRQTRREAGTTAERRVTDMIKVIRQQKCFAEKNGKKCAGLPILKTKKVVSRGHAFWVACSGWTKDFKENHRTWSIPDDVDEALFVKAFHGLPMAADDSKDTPPCSAIVHPHTGLRLSRCPHAHVENGKAVTSSIVHRACPAVRTIFVPLDASVRKALIIHPGNIAHNHPIPPLTKVSFELKKTYRKCIKAAGSVGATVTKVDNAPSTQLLLDGQTPGQFAPALQSNRAKRKLVREAKLEEYPAGLDAAGAFKLFWDDMKKPIDERYFQRLVAMPDGGVMMLTCLKSLMKLLDDSGVTSFETDTTFKRIKGEMNEWEVVIFLKALSRAVTIARAYVNGASAEFFERLYDEFQSLKQELTGKPIGFKRFIKGGNILAMNSDMEAAQVLGATRSVFKKLNDPAYSQIPNDTPAEEVAPEMIKLCTTHAKRAVLDFKGLISEDDYNRLLDFTSIDSEEKLEEFSQFVVSLGQKKIQGKYPIIFLHAALKNCPDWWDHKAMSAWILPCLIKSQSPMSAEDWDNTPSTTNIGQAQHHWTNQQTGIQQSWVEAMEGYVTLSVPHSVLTLASSARKVDERIAREIEISIQSGILVNSQNESSHRRARNTTRQSTTIRKSRESHELADERARIELEIEAQKQAQKEGAARLKELKELKSSTRKTSKSTGRSVGATSSSSGRVASRTVAGRSETQQPSTSTSTIPAPMLGLQGPVPTSASAFFMPPPTPGPPFFDLDVSIQGTAATSTSPLMPEVIPTSGYAWNAMHSQPFNIESPLAPFPGSNSVTNTDFGGFEFLFDSSLDTLDQFNSFNPDPFSSVYASTGQAGAPLFDFSHSTFSDDLPPLPPPPASSPPAHAPLVSAPAPSNKRKRRDEVDPANIIDAPRARKIPKRADA</sequence>
<feature type="region of interest" description="Disordered" evidence="1">
    <location>
        <begin position="913"/>
        <end position="943"/>
    </location>
</feature>
<feature type="compositionally biased region" description="Low complexity" evidence="1">
    <location>
        <begin position="1172"/>
        <end position="1181"/>
    </location>
</feature>
<feature type="compositionally biased region" description="Basic residues" evidence="1">
    <location>
        <begin position="1201"/>
        <end position="1210"/>
    </location>
</feature>
<name>A0AAD7IGD2_9AGAR</name>
<evidence type="ECO:0000313" key="3">
    <source>
        <dbReference type="Proteomes" id="UP001215280"/>
    </source>
</evidence>
<dbReference type="AlphaFoldDB" id="A0AAD7IGD2"/>
<dbReference type="Proteomes" id="UP001215280">
    <property type="component" value="Unassembled WGS sequence"/>
</dbReference>
<evidence type="ECO:0000313" key="2">
    <source>
        <dbReference type="EMBL" id="KAJ7742369.1"/>
    </source>
</evidence>
<protein>
    <submittedName>
        <fullName evidence="2">Uncharacterized protein</fullName>
    </submittedName>
</protein>
<accession>A0AAD7IGD2</accession>
<comment type="caution">
    <text evidence="2">The sequence shown here is derived from an EMBL/GenBank/DDBJ whole genome shotgun (WGS) entry which is preliminary data.</text>
</comment>
<feature type="region of interest" description="Disordered" evidence="1">
    <location>
        <begin position="58"/>
        <end position="96"/>
    </location>
</feature>
<feature type="region of interest" description="Disordered" evidence="1">
    <location>
        <begin position="1152"/>
        <end position="1210"/>
    </location>
</feature>